<gene>
    <name evidence="2" type="ORF">ISN44_As04g028280</name>
</gene>
<evidence type="ECO:0000313" key="2">
    <source>
        <dbReference type="EMBL" id="KAG7621987.1"/>
    </source>
</evidence>
<sequence length="156" mass="17176">MTKKRNKKNRDEEASMDVSESQSVSEAAPQVMDTTETGDVKLASRARSLMSTRKGKPMKRTKIAMNIKAVAVAMDTTETGDVKLATETGNVKLATETGYVKLATLSRNPTNMKRTKNARKMKAVAKAIALSEKYEAKATKDKTKTLRTLSAKKLYE</sequence>
<feature type="region of interest" description="Disordered" evidence="1">
    <location>
        <begin position="1"/>
        <end position="39"/>
    </location>
</feature>
<evidence type="ECO:0000313" key="3">
    <source>
        <dbReference type="Proteomes" id="UP000694251"/>
    </source>
</evidence>
<accession>A0A8T2ED97</accession>
<name>A0A8T2ED97_ARASU</name>
<dbReference type="PANTHER" id="PTHR36385">
    <property type="entry name" value="OS07G0562900 PROTEIN"/>
    <property type="match status" value="1"/>
</dbReference>
<evidence type="ECO:0000256" key="1">
    <source>
        <dbReference type="SAM" id="MobiDB-lite"/>
    </source>
</evidence>
<organism evidence="2 3">
    <name type="scientific">Arabidopsis suecica</name>
    <name type="common">Swedish thale-cress</name>
    <name type="synonym">Cardaminopsis suecica</name>
    <dbReference type="NCBI Taxonomy" id="45249"/>
    <lineage>
        <taxon>Eukaryota</taxon>
        <taxon>Viridiplantae</taxon>
        <taxon>Streptophyta</taxon>
        <taxon>Embryophyta</taxon>
        <taxon>Tracheophyta</taxon>
        <taxon>Spermatophyta</taxon>
        <taxon>Magnoliopsida</taxon>
        <taxon>eudicotyledons</taxon>
        <taxon>Gunneridae</taxon>
        <taxon>Pentapetalae</taxon>
        <taxon>rosids</taxon>
        <taxon>malvids</taxon>
        <taxon>Brassicales</taxon>
        <taxon>Brassicaceae</taxon>
        <taxon>Camelineae</taxon>
        <taxon>Arabidopsis</taxon>
    </lineage>
</organism>
<proteinExistence type="predicted"/>
<dbReference type="OrthoDB" id="1930685at2759"/>
<dbReference type="AlphaFoldDB" id="A0A8T2ED97"/>
<dbReference type="EMBL" id="JAEFBJ010000004">
    <property type="protein sequence ID" value="KAG7621987.1"/>
    <property type="molecule type" value="Genomic_DNA"/>
</dbReference>
<keyword evidence="3" id="KW-1185">Reference proteome</keyword>
<comment type="caution">
    <text evidence="2">The sequence shown here is derived from an EMBL/GenBank/DDBJ whole genome shotgun (WGS) entry which is preliminary data.</text>
</comment>
<reference evidence="2 3" key="1">
    <citation type="submission" date="2020-12" db="EMBL/GenBank/DDBJ databases">
        <title>Concerted genomic and epigenomic changes stabilize Arabidopsis allopolyploids.</title>
        <authorList>
            <person name="Chen Z."/>
        </authorList>
    </citation>
    <scope>NUCLEOTIDE SEQUENCE [LARGE SCALE GENOMIC DNA]</scope>
    <source>
        <strain evidence="2">As9502</strain>
        <tissue evidence="2">Leaf</tissue>
    </source>
</reference>
<dbReference type="PANTHER" id="PTHR36385:SF1">
    <property type="entry name" value="OS07G0562900 PROTEIN"/>
    <property type="match status" value="1"/>
</dbReference>
<protein>
    <submittedName>
        <fullName evidence="2">Uncharacterized protein</fullName>
    </submittedName>
</protein>
<dbReference type="Proteomes" id="UP000694251">
    <property type="component" value="Chromosome 4"/>
</dbReference>